<evidence type="ECO:0000313" key="2">
    <source>
        <dbReference type="EMBL" id="EAP87632.1"/>
    </source>
</evidence>
<proteinExistence type="predicted"/>
<keyword evidence="3" id="KW-1185">Reference proteome</keyword>
<dbReference type="Proteomes" id="UP000002297">
    <property type="component" value="Chromosome"/>
</dbReference>
<evidence type="ECO:0000256" key="1">
    <source>
        <dbReference type="SAM" id="Phobius"/>
    </source>
</evidence>
<feature type="transmembrane region" description="Helical" evidence="1">
    <location>
        <begin position="73"/>
        <end position="92"/>
    </location>
</feature>
<sequence length="158" mass="17721">MKNLTIPIKYGLAIGTALIAYFLILSLFGAHTNPIYSLLNGVLAGYGIYEGIKHYKLLKGEKFKYQKGFAAGMLSGFNATILFSVFMGIYASHLNPAFLDNIQWRLTGETGLGLFLFEVIIMGFATSVVLTLSFMQLFKKSWNTKDGKRHTYNKEEKK</sequence>
<keyword evidence="1" id="KW-0472">Membrane</keyword>
<dbReference type="eggNOG" id="ENOG5031KST">
    <property type="taxonomic scope" value="Bacteria"/>
</dbReference>
<dbReference type="HOGENOM" id="CLU_139045_0_0_10"/>
<dbReference type="RefSeq" id="WP_013186310.1">
    <property type="nucleotide sequence ID" value="NC_014230.1"/>
</dbReference>
<dbReference type="InterPro" id="IPR025250">
    <property type="entry name" value="DUF4199"/>
</dbReference>
<dbReference type="EMBL" id="CP002046">
    <property type="protein sequence ID" value="EAP87632.1"/>
    <property type="molecule type" value="Genomic_DNA"/>
</dbReference>
<gene>
    <name evidence="2" type="ordered locus">CA2559_02715</name>
</gene>
<evidence type="ECO:0008006" key="4">
    <source>
        <dbReference type="Google" id="ProtNLM"/>
    </source>
</evidence>
<dbReference type="GeneID" id="89452337"/>
<keyword evidence="1" id="KW-0812">Transmembrane</keyword>
<dbReference type="Pfam" id="PF13858">
    <property type="entry name" value="DUF4199"/>
    <property type="match status" value="1"/>
</dbReference>
<dbReference type="STRING" id="216432.CA2559_02715"/>
<organism evidence="2 3">
    <name type="scientific">Croceibacter atlanticus (strain ATCC BAA-628 / JCM 21780 / CIP 108009 / IAM 15332 / KCTC 12090 / HTCC2559)</name>
    <dbReference type="NCBI Taxonomy" id="216432"/>
    <lineage>
        <taxon>Bacteria</taxon>
        <taxon>Pseudomonadati</taxon>
        <taxon>Bacteroidota</taxon>
        <taxon>Flavobacteriia</taxon>
        <taxon>Flavobacteriales</taxon>
        <taxon>Flavobacteriaceae</taxon>
        <taxon>Croceibacter</taxon>
    </lineage>
</organism>
<feature type="transmembrane region" description="Helical" evidence="1">
    <location>
        <begin position="12"/>
        <end position="29"/>
    </location>
</feature>
<evidence type="ECO:0000313" key="3">
    <source>
        <dbReference type="Proteomes" id="UP000002297"/>
    </source>
</evidence>
<keyword evidence="1" id="KW-1133">Transmembrane helix</keyword>
<name>A3U5W5_CROAH</name>
<dbReference type="OrthoDB" id="1450060at2"/>
<dbReference type="AlphaFoldDB" id="A3U5W5"/>
<dbReference type="KEGG" id="cat:CA2559_02715"/>
<reference evidence="2 3" key="1">
    <citation type="journal article" date="2010" name="J. Bacteriol.">
        <title>The complete genome sequence of Croceibacter atlanticus HTCC2559T.</title>
        <authorList>
            <person name="Oh H.M."/>
            <person name="Kang I."/>
            <person name="Ferriera S."/>
            <person name="Giovannoni S.J."/>
            <person name="Cho J.C."/>
        </authorList>
    </citation>
    <scope>NUCLEOTIDE SEQUENCE [LARGE SCALE GENOMIC DNA]</scope>
    <source>
        <strain evidence="3">ATCC BAA-628 / HTCC2559 / KCTC 12090</strain>
    </source>
</reference>
<feature type="transmembrane region" description="Helical" evidence="1">
    <location>
        <begin position="112"/>
        <end position="135"/>
    </location>
</feature>
<accession>A3U5W5</accession>
<protein>
    <recommendedName>
        <fullName evidence="4">DUF4199 domain-containing protein</fullName>
    </recommendedName>
</protein>